<evidence type="ECO:0000313" key="4">
    <source>
        <dbReference type="Proteomes" id="UP000500938"/>
    </source>
</evidence>
<evidence type="ECO:0000313" key="3">
    <source>
        <dbReference type="EMBL" id="QJR34517.1"/>
    </source>
</evidence>
<sequence length="134" mass="14315">MKASMLVVIGSVLLASPAAAQKLVEIGKTSVGTPVFLEANSVRRANGITTATVRVRLQPPLKHALGDLRSSRTIAMVDCAKQTVATKESWYYLDDAGKKVGMHKEVKIPGFGPSFKGSLADVAMRHLCATPQPR</sequence>
<feature type="chain" id="PRO_5027116285" description="Surface-adhesin protein E-like domain-containing protein" evidence="1">
    <location>
        <begin position="21"/>
        <end position="134"/>
    </location>
</feature>
<keyword evidence="4" id="KW-1185">Reference proteome</keyword>
<evidence type="ECO:0000256" key="1">
    <source>
        <dbReference type="SAM" id="SignalP"/>
    </source>
</evidence>
<dbReference type="RefSeq" id="WP_171223943.1">
    <property type="nucleotide sequence ID" value="NZ_CP053085.1"/>
</dbReference>
<protein>
    <recommendedName>
        <fullName evidence="2">Surface-adhesin protein E-like domain-containing protein</fullName>
    </recommendedName>
</protein>
<name>A0A6M4IM15_9BACT</name>
<dbReference type="Pfam" id="PF16747">
    <property type="entry name" value="Adhesin_E"/>
    <property type="match status" value="1"/>
</dbReference>
<accession>A0A6M4IM15</accession>
<reference evidence="3 4" key="1">
    <citation type="submission" date="2020-05" db="EMBL/GenBank/DDBJ databases">
        <title>Complete genome sequence of Gemmatimonas greenlandica TET16.</title>
        <authorList>
            <person name="Zeng Y."/>
        </authorList>
    </citation>
    <scope>NUCLEOTIDE SEQUENCE [LARGE SCALE GENOMIC DNA]</scope>
    <source>
        <strain evidence="3 4">TET16</strain>
    </source>
</reference>
<dbReference type="InterPro" id="IPR031939">
    <property type="entry name" value="Adhesin_E-like"/>
</dbReference>
<organism evidence="3 4">
    <name type="scientific">Gemmatimonas groenlandica</name>
    <dbReference type="NCBI Taxonomy" id="2732249"/>
    <lineage>
        <taxon>Bacteria</taxon>
        <taxon>Pseudomonadati</taxon>
        <taxon>Gemmatimonadota</taxon>
        <taxon>Gemmatimonadia</taxon>
        <taxon>Gemmatimonadales</taxon>
        <taxon>Gemmatimonadaceae</taxon>
        <taxon>Gemmatimonas</taxon>
    </lineage>
</organism>
<dbReference type="AlphaFoldDB" id="A0A6M4IM15"/>
<dbReference type="Proteomes" id="UP000500938">
    <property type="component" value="Chromosome"/>
</dbReference>
<gene>
    <name evidence="3" type="ORF">HKW67_02765</name>
</gene>
<proteinExistence type="predicted"/>
<feature type="signal peptide" evidence="1">
    <location>
        <begin position="1"/>
        <end position="20"/>
    </location>
</feature>
<feature type="domain" description="Surface-adhesin protein E-like" evidence="2">
    <location>
        <begin position="25"/>
        <end position="128"/>
    </location>
</feature>
<evidence type="ECO:0000259" key="2">
    <source>
        <dbReference type="Pfam" id="PF16747"/>
    </source>
</evidence>
<dbReference type="KEGG" id="ggr:HKW67_02765"/>
<keyword evidence="1" id="KW-0732">Signal</keyword>
<dbReference type="EMBL" id="CP053085">
    <property type="protein sequence ID" value="QJR34517.1"/>
    <property type="molecule type" value="Genomic_DNA"/>
</dbReference>